<feature type="chain" id="PRO_5016714839" evidence="2">
    <location>
        <begin position="20"/>
        <end position="274"/>
    </location>
</feature>
<accession>A0A381FCZ3</accession>
<protein>
    <submittedName>
        <fullName evidence="3 4">Por secretion system C-terminal sorting domain</fullName>
    </submittedName>
</protein>
<evidence type="ECO:0000313" key="6">
    <source>
        <dbReference type="Proteomes" id="UP000255231"/>
    </source>
</evidence>
<reference evidence="4 6" key="2">
    <citation type="submission" date="2018-06" db="EMBL/GenBank/DDBJ databases">
        <authorList>
            <consortium name="Pathogen Informatics"/>
            <person name="Doyle S."/>
        </authorList>
    </citation>
    <scope>NUCLEOTIDE SEQUENCE [LARGE SCALE GENOMIC DNA]</scope>
    <source>
        <strain evidence="4 6">NCTC13560</strain>
    </source>
</reference>
<dbReference type="KEGG" id="cil:EG358_09295"/>
<dbReference type="RefSeq" id="WP_076562191.1">
    <property type="nucleotide sequence ID" value="NZ_CP033929.1"/>
</dbReference>
<keyword evidence="1 2" id="KW-0732">Signal</keyword>
<dbReference type="Gene3D" id="2.60.120.200">
    <property type="match status" value="1"/>
</dbReference>
<evidence type="ECO:0000313" key="3">
    <source>
        <dbReference type="EMBL" id="SIR18800.1"/>
    </source>
</evidence>
<proteinExistence type="predicted"/>
<dbReference type="InterPro" id="IPR026444">
    <property type="entry name" value="Secre_tail"/>
</dbReference>
<evidence type="ECO:0000313" key="4">
    <source>
        <dbReference type="EMBL" id="SUX44354.1"/>
    </source>
</evidence>
<organism evidence="4 6">
    <name type="scientific">Chryseobacterium indoltheticum</name>
    <dbReference type="NCBI Taxonomy" id="254"/>
    <lineage>
        <taxon>Bacteria</taxon>
        <taxon>Pseudomonadati</taxon>
        <taxon>Bacteroidota</taxon>
        <taxon>Flavobacteriia</taxon>
        <taxon>Flavobacteriales</taxon>
        <taxon>Weeksellaceae</taxon>
        <taxon>Chryseobacterium group</taxon>
        <taxon>Chryseobacterium</taxon>
    </lineage>
</organism>
<dbReference type="EMBL" id="UFVS01000001">
    <property type="protein sequence ID" value="SUX44354.1"/>
    <property type="molecule type" value="Genomic_DNA"/>
</dbReference>
<dbReference type="Proteomes" id="UP000185725">
    <property type="component" value="Unassembled WGS sequence"/>
</dbReference>
<dbReference type="OrthoDB" id="1273458at2"/>
<reference evidence="3 5" key="1">
    <citation type="submission" date="2017-01" db="EMBL/GenBank/DDBJ databases">
        <authorList>
            <person name="Varghese N."/>
            <person name="Submissions S."/>
        </authorList>
    </citation>
    <scope>NUCLEOTIDE SEQUENCE [LARGE SCALE GENOMIC DNA]</scope>
    <source>
        <strain evidence="3 5">ATCC 27950</strain>
    </source>
</reference>
<evidence type="ECO:0000256" key="1">
    <source>
        <dbReference type="ARBA" id="ARBA00022729"/>
    </source>
</evidence>
<sequence>MKLKLLFAGLVFSAVTANAQLATINQNFNNFTTGNTTFPQNSWSAVLPPMNTPPSPPSPMMIVYAEANDATNRYVSSYSGGNKDTPQYLVSPQIVAPTGNKTLSFKARRNGQNAAPIVVQVGLALSPTDMTTFVAVGAPVTLTDNTYQTITRSIPSSSSSYIVFKTVNAVTGVPHTAADFDDVVYDLTASLSVSDNSKKNNDIQFAVNADNTALFFVGKTEIKKVDVYSAAGQNVASGKPNNNSFDINTLQTGVYYISAQTKDGKAIQSKFIKK</sequence>
<dbReference type="NCBIfam" id="TIGR04183">
    <property type="entry name" value="Por_Secre_tail"/>
    <property type="match status" value="1"/>
</dbReference>
<dbReference type="Proteomes" id="UP000255231">
    <property type="component" value="Unassembled WGS sequence"/>
</dbReference>
<dbReference type="AlphaFoldDB" id="A0A381FCZ3"/>
<feature type="signal peptide" evidence="2">
    <location>
        <begin position="1"/>
        <end position="19"/>
    </location>
</feature>
<keyword evidence="5" id="KW-1185">Reference proteome</keyword>
<dbReference type="EMBL" id="FTMF01000014">
    <property type="protein sequence ID" value="SIR18800.1"/>
    <property type="molecule type" value="Genomic_DNA"/>
</dbReference>
<dbReference type="GeneID" id="303673891"/>
<name>A0A381FCZ3_9FLAO</name>
<gene>
    <name evidence="4" type="ORF">NCTC13560_02478</name>
    <name evidence="3" type="ORF">SAMN05421682_11442</name>
</gene>
<evidence type="ECO:0000313" key="5">
    <source>
        <dbReference type="Proteomes" id="UP000185725"/>
    </source>
</evidence>
<evidence type="ECO:0000256" key="2">
    <source>
        <dbReference type="SAM" id="SignalP"/>
    </source>
</evidence>